<feature type="domain" description="NAD-dependent epimerase/dehydratase" evidence="1">
    <location>
        <begin position="8"/>
        <end position="240"/>
    </location>
</feature>
<protein>
    <recommendedName>
        <fullName evidence="1">NAD-dependent epimerase/dehydratase domain-containing protein</fullName>
    </recommendedName>
</protein>
<dbReference type="InterPro" id="IPR001509">
    <property type="entry name" value="Epimerase_deHydtase"/>
</dbReference>
<dbReference type="InterPro" id="IPR036291">
    <property type="entry name" value="NAD(P)-bd_dom_sf"/>
</dbReference>
<dbReference type="PANTHER" id="PTHR48079">
    <property type="entry name" value="PROTEIN YEEZ"/>
    <property type="match status" value="1"/>
</dbReference>
<proteinExistence type="predicted"/>
<evidence type="ECO:0000313" key="2">
    <source>
        <dbReference type="EMBL" id="KUM63032.1"/>
    </source>
</evidence>
<dbReference type="PANTHER" id="PTHR48079:SF6">
    <property type="entry name" value="NAD(P)-BINDING DOMAIN-CONTAINING PROTEIN-RELATED"/>
    <property type="match status" value="1"/>
</dbReference>
<dbReference type="GO" id="GO:0005737">
    <property type="term" value="C:cytoplasm"/>
    <property type="evidence" value="ECO:0007669"/>
    <property type="project" value="TreeGrafter"/>
</dbReference>
<dbReference type="Pfam" id="PF01370">
    <property type="entry name" value="Epimerase"/>
    <property type="match status" value="1"/>
</dbReference>
<dbReference type="InterPro" id="IPR051783">
    <property type="entry name" value="NAD(P)-dependent_oxidoreduct"/>
</dbReference>
<dbReference type="GO" id="GO:0004029">
    <property type="term" value="F:aldehyde dehydrogenase (NAD+) activity"/>
    <property type="evidence" value="ECO:0007669"/>
    <property type="project" value="TreeGrafter"/>
</dbReference>
<evidence type="ECO:0000259" key="1">
    <source>
        <dbReference type="Pfam" id="PF01370"/>
    </source>
</evidence>
<dbReference type="AlphaFoldDB" id="A0A101MM16"/>
<dbReference type="SUPFAM" id="SSF51735">
    <property type="entry name" value="NAD(P)-binding Rossmann-fold domains"/>
    <property type="match status" value="1"/>
</dbReference>
<dbReference type="Proteomes" id="UP000055045">
    <property type="component" value="Unassembled WGS sequence"/>
</dbReference>
<evidence type="ECO:0000313" key="3">
    <source>
        <dbReference type="Proteomes" id="UP000055045"/>
    </source>
</evidence>
<dbReference type="EMBL" id="LLXE01000084">
    <property type="protein sequence ID" value="KUM63032.1"/>
    <property type="molecule type" value="Genomic_DNA"/>
</dbReference>
<dbReference type="OrthoDB" id="2735536at2759"/>
<comment type="caution">
    <text evidence="2">The sequence shown here is derived from an EMBL/GenBank/DDBJ whole genome shotgun (WGS) entry which is preliminary data.</text>
</comment>
<sequence length="345" mass="37761">MSQQSQTVLVTGANGYIGNAVCRAFVQAGWIVYGLVRKLDTFSDLAAEEIIPIQGSIGDNSFVPVLLAQQQTFNVIVSTTEILGKFESHFQDIVSMLLAVSEKSNEAGVRPLVMFTSGCKDYGMTGRADSEDLAPHTEASPLNPPAVVAERCLASPKIFEYPHAFDAVILRPTTVFGRSGSYYGPFFELAQVAKETTTPLILPADPTSIVHGTHVDDCASAYLSIAESDRARVAGQCYNVSSRRYETLDEIAEVLVKEYGLEKGIVYDPPQNKPVDQFDIVQFLTGFSQWVGSDKLRQDVGWKDERLLFTEGLKAYRLAYEAAAKSGHSNVTRVKGYMKAFATSN</sequence>
<reference evidence="2 3" key="1">
    <citation type="submission" date="2015-10" db="EMBL/GenBank/DDBJ databases">
        <title>Genome sequencing of Penicillium freii.</title>
        <authorList>
            <person name="Nguyen H.D."/>
            <person name="Visagie C.M."/>
            <person name="Seifert K.A."/>
        </authorList>
    </citation>
    <scope>NUCLEOTIDE SEQUENCE [LARGE SCALE GENOMIC DNA]</scope>
    <source>
        <strain evidence="2 3">DAOM 242723</strain>
    </source>
</reference>
<dbReference type="Gene3D" id="3.40.50.720">
    <property type="entry name" value="NAD(P)-binding Rossmann-like Domain"/>
    <property type="match status" value="1"/>
</dbReference>
<name>A0A101MM16_PENFR</name>
<organism evidence="2 3">
    <name type="scientific">Penicillium freii</name>
    <dbReference type="NCBI Taxonomy" id="48697"/>
    <lineage>
        <taxon>Eukaryota</taxon>
        <taxon>Fungi</taxon>
        <taxon>Dikarya</taxon>
        <taxon>Ascomycota</taxon>
        <taxon>Pezizomycotina</taxon>
        <taxon>Eurotiomycetes</taxon>
        <taxon>Eurotiomycetidae</taxon>
        <taxon>Eurotiales</taxon>
        <taxon>Aspergillaceae</taxon>
        <taxon>Penicillium</taxon>
    </lineage>
</organism>
<gene>
    <name evidence="2" type="ORF">ACN42_g4051</name>
</gene>
<accession>A0A101MM16</accession>
<keyword evidence="3" id="KW-1185">Reference proteome</keyword>